<sequence>MNENSSIWEQTEALVKRREQEGGVFLRLADGEKAVVVFRGDPYAHDTYFKDSKEPTLRIALNVVLYSSRTAKIFEASPTVFKDICVWRQKYGLQYPFELQRSGTSLDTKYTIMPERQPLTEEEQRIFAAIPLLDLKKKEEEAAASNSGGKAPARAVDEPKALDPKVVQAMADDLRKLPRSMLDAFLAHFGIQRVKDLAPADFPRAQVRLKQLFAELAPPPPQADEVDPFA</sequence>
<accession>A0ABZ2K792</accession>
<evidence type="ECO:0000313" key="1">
    <source>
        <dbReference type="EMBL" id="WXA94544.1"/>
    </source>
</evidence>
<keyword evidence="2" id="KW-1185">Reference proteome</keyword>
<dbReference type="EMBL" id="CP089982">
    <property type="protein sequence ID" value="WXA94544.1"/>
    <property type="molecule type" value="Genomic_DNA"/>
</dbReference>
<name>A0ABZ2K792_9BACT</name>
<dbReference type="Proteomes" id="UP001379533">
    <property type="component" value="Chromosome"/>
</dbReference>
<dbReference type="RefSeq" id="WP_394845153.1">
    <property type="nucleotide sequence ID" value="NZ_CP089982.1"/>
</dbReference>
<protein>
    <submittedName>
        <fullName evidence="1">Uncharacterized protein</fullName>
    </submittedName>
</protein>
<reference evidence="1 2" key="1">
    <citation type="submission" date="2021-12" db="EMBL/GenBank/DDBJ databases">
        <title>Discovery of the Pendulisporaceae a myxobacterial family with distinct sporulation behavior and unique specialized metabolism.</title>
        <authorList>
            <person name="Garcia R."/>
            <person name="Popoff A."/>
            <person name="Bader C.D."/>
            <person name="Loehr J."/>
            <person name="Walesch S."/>
            <person name="Walt C."/>
            <person name="Boldt J."/>
            <person name="Bunk B."/>
            <person name="Haeckl F.J.F.P.J."/>
            <person name="Gunesch A.P."/>
            <person name="Birkelbach J."/>
            <person name="Nuebel U."/>
            <person name="Pietschmann T."/>
            <person name="Bach T."/>
            <person name="Mueller R."/>
        </authorList>
    </citation>
    <scope>NUCLEOTIDE SEQUENCE [LARGE SCALE GENOMIC DNA]</scope>
    <source>
        <strain evidence="1 2">MSr12523</strain>
    </source>
</reference>
<proteinExistence type="predicted"/>
<gene>
    <name evidence="1" type="ORF">LZC95_50025</name>
</gene>
<organism evidence="1 2">
    <name type="scientific">Pendulispora brunnea</name>
    <dbReference type="NCBI Taxonomy" id="2905690"/>
    <lineage>
        <taxon>Bacteria</taxon>
        <taxon>Pseudomonadati</taxon>
        <taxon>Myxococcota</taxon>
        <taxon>Myxococcia</taxon>
        <taxon>Myxococcales</taxon>
        <taxon>Sorangiineae</taxon>
        <taxon>Pendulisporaceae</taxon>
        <taxon>Pendulispora</taxon>
    </lineage>
</organism>
<evidence type="ECO:0000313" key="2">
    <source>
        <dbReference type="Proteomes" id="UP001379533"/>
    </source>
</evidence>